<evidence type="ECO:0000256" key="1">
    <source>
        <dbReference type="SAM" id="SignalP"/>
    </source>
</evidence>
<dbReference type="NCBIfam" id="TIGR03759">
    <property type="entry name" value="conj_TIGR03759"/>
    <property type="match status" value="1"/>
</dbReference>
<evidence type="ECO:0000313" key="3">
    <source>
        <dbReference type="Proteomes" id="UP000288804"/>
    </source>
</evidence>
<name>A0ABX5R4L6_9GAMM</name>
<keyword evidence="1" id="KW-0732">Signal</keyword>
<protein>
    <submittedName>
        <fullName evidence="2">TIGR03759 family integrating conjugative element protein</fullName>
    </submittedName>
</protein>
<gene>
    <name evidence="2" type="ORF">D5F51_18315</name>
</gene>
<feature type="chain" id="PRO_5046679838" evidence="1">
    <location>
        <begin position="22"/>
        <end position="244"/>
    </location>
</feature>
<accession>A0ABX5R4L6</accession>
<reference evidence="3" key="1">
    <citation type="submission" date="2018-09" db="EMBL/GenBank/DDBJ databases">
        <title>Yersinia hibernicus sp. nov.</title>
        <authorList>
            <person name="Nguyen S.V."/>
            <person name="Mundanda D.M."/>
            <person name="Anes J."/>
            <person name="Fanning S."/>
        </authorList>
    </citation>
    <scope>NUCLEOTIDE SEQUENCE [LARGE SCALE GENOMIC DNA]</scope>
    <source>
        <strain evidence="3">CFS1934</strain>
    </source>
</reference>
<organism evidence="2 3">
    <name type="scientific">Yersinia hibernica</name>
    <dbReference type="NCBI Taxonomy" id="2339259"/>
    <lineage>
        <taxon>Bacteria</taxon>
        <taxon>Pseudomonadati</taxon>
        <taxon>Pseudomonadota</taxon>
        <taxon>Gammaproteobacteria</taxon>
        <taxon>Enterobacterales</taxon>
        <taxon>Yersiniaceae</taxon>
        <taxon>Yersinia</taxon>
    </lineage>
</organism>
<keyword evidence="3" id="KW-1185">Reference proteome</keyword>
<feature type="signal peptide" evidence="1">
    <location>
        <begin position="1"/>
        <end position="21"/>
    </location>
</feature>
<evidence type="ECO:0000313" key="2">
    <source>
        <dbReference type="EMBL" id="QAX80314.1"/>
    </source>
</evidence>
<sequence>MKKSLLFSICSLMLFARIAVADNAKNTVNIAADSSSVLETLRDKSAQLQSQQSAQQWGLSETEWQKYQQLKQGKRGIQSPGLDPLTTLGVESDNSAERRRLAERWVKEEYQRTQKELAFQREVNVAWNRLYPNALSVNMGNASGLAHDTNGRLALFVRDNCERCDVRLAAVLADNRPVDIYLVGSDGKDDTVRQWAVSHHIPVDRVRSRQVTLNHDKGLWLTYGQGQMPVILQQGENGWQLAAF</sequence>
<proteinExistence type="predicted"/>
<dbReference type="EMBL" id="CP032487">
    <property type="protein sequence ID" value="QAX80314.1"/>
    <property type="molecule type" value="Genomic_DNA"/>
</dbReference>
<dbReference type="InterPro" id="IPR022293">
    <property type="entry name" value="Integrating-conj_element"/>
</dbReference>
<dbReference type="Proteomes" id="UP000288804">
    <property type="component" value="Chromosome"/>
</dbReference>